<accession>A0A5J6MCI1</accession>
<dbReference type="Proteomes" id="UP000326202">
    <property type="component" value="Chromosome"/>
</dbReference>
<gene>
    <name evidence="3" type="ORF">FRZ44_02080</name>
</gene>
<proteinExistence type="predicted"/>
<name>A0A5J6MCI1_9PROT</name>
<feature type="region of interest" description="Disordered" evidence="1">
    <location>
        <begin position="29"/>
        <end position="53"/>
    </location>
</feature>
<dbReference type="OrthoDB" id="9849111at2"/>
<feature type="transmembrane region" description="Helical" evidence="2">
    <location>
        <begin position="70"/>
        <end position="100"/>
    </location>
</feature>
<keyword evidence="4" id="KW-1185">Reference proteome</keyword>
<dbReference type="KEGG" id="htq:FRZ44_02080"/>
<sequence>MAEPEEQPRDIIDVSAAPKASVVRLTPAGSSLAPQEALPPEPSYWAPPEESPSPSAVFALPPTLFRKPPVLGLLAVIYGVVALIKLPILFGPLAILFAIAALCRKQYWYAGVGAATGAAGLVSSSTFWLLVGSGWLINYLL</sequence>
<keyword evidence="2" id="KW-0812">Transmembrane</keyword>
<organism evidence="3 4">
    <name type="scientific">Hypericibacter terrae</name>
    <dbReference type="NCBI Taxonomy" id="2602015"/>
    <lineage>
        <taxon>Bacteria</taxon>
        <taxon>Pseudomonadati</taxon>
        <taxon>Pseudomonadota</taxon>
        <taxon>Alphaproteobacteria</taxon>
        <taxon>Rhodospirillales</taxon>
        <taxon>Dongiaceae</taxon>
        <taxon>Hypericibacter</taxon>
    </lineage>
</organism>
<dbReference type="RefSeq" id="WP_151175433.1">
    <property type="nucleotide sequence ID" value="NZ_CP042906.1"/>
</dbReference>
<feature type="compositionally biased region" description="Low complexity" evidence="1">
    <location>
        <begin position="43"/>
        <end position="53"/>
    </location>
</feature>
<feature type="transmembrane region" description="Helical" evidence="2">
    <location>
        <begin position="107"/>
        <end position="131"/>
    </location>
</feature>
<evidence type="ECO:0000313" key="3">
    <source>
        <dbReference type="EMBL" id="QEX14932.1"/>
    </source>
</evidence>
<evidence type="ECO:0000256" key="2">
    <source>
        <dbReference type="SAM" id="Phobius"/>
    </source>
</evidence>
<keyword evidence="2" id="KW-1133">Transmembrane helix</keyword>
<evidence type="ECO:0000313" key="4">
    <source>
        <dbReference type="Proteomes" id="UP000326202"/>
    </source>
</evidence>
<protein>
    <recommendedName>
        <fullName evidence="5">DUF4190 domain-containing protein</fullName>
    </recommendedName>
</protein>
<reference evidence="3 4" key="1">
    <citation type="submission" date="2019-08" db="EMBL/GenBank/DDBJ databases">
        <title>Hyperibacter terrae gen. nov., sp. nov. and Hyperibacter viscosus sp. nov., two new members in the family Rhodospirillaceae isolated from the rhizosphere of Hypericum perforatum.</title>
        <authorList>
            <person name="Noviana Z."/>
        </authorList>
    </citation>
    <scope>NUCLEOTIDE SEQUENCE [LARGE SCALE GENOMIC DNA]</scope>
    <source>
        <strain evidence="3 4">R5913</strain>
    </source>
</reference>
<dbReference type="EMBL" id="CP042906">
    <property type="protein sequence ID" value="QEX14932.1"/>
    <property type="molecule type" value="Genomic_DNA"/>
</dbReference>
<evidence type="ECO:0008006" key="5">
    <source>
        <dbReference type="Google" id="ProtNLM"/>
    </source>
</evidence>
<evidence type="ECO:0000256" key="1">
    <source>
        <dbReference type="SAM" id="MobiDB-lite"/>
    </source>
</evidence>
<keyword evidence="2" id="KW-0472">Membrane</keyword>
<dbReference type="AlphaFoldDB" id="A0A5J6MCI1"/>